<dbReference type="CDD" id="cd06462">
    <property type="entry name" value="Peptidase_S24_S26"/>
    <property type="match status" value="1"/>
</dbReference>
<keyword evidence="1" id="KW-0645">Protease</keyword>
<dbReference type="RefSeq" id="WP_112574814.1">
    <property type="nucleotide sequence ID" value="NZ_CP043450.1"/>
</dbReference>
<dbReference type="GO" id="GO:0006508">
    <property type="term" value="P:proteolysis"/>
    <property type="evidence" value="ECO:0007669"/>
    <property type="project" value="UniProtKB-KW"/>
</dbReference>
<dbReference type="OrthoDB" id="3831186at2"/>
<proteinExistence type="predicted"/>
<keyword evidence="2" id="KW-0378">Hydrolase</keyword>
<reference evidence="4" key="1">
    <citation type="submission" date="2019-08" db="EMBL/GenBank/DDBJ databases">
        <title>Comparative genome analysis confer to the adaptation heavy metal polluted environment.</title>
        <authorList>
            <person name="Li Y."/>
        </authorList>
    </citation>
    <scope>NUCLEOTIDE SEQUENCE [LARGE SCALE GENOMIC DNA]</scope>
    <source>
        <strain evidence="4">P1</strain>
    </source>
</reference>
<evidence type="ECO:0000256" key="1">
    <source>
        <dbReference type="ARBA" id="ARBA00022670"/>
    </source>
</evidence>
<organism evidence="4 5">
    <name type="scientific">Mucilaginibacter rubeus</name>
    <dbReference type="NCBI Taxonomy" id="2027860"/>
    <lineage>
        <taxon>Bacteria</taxon>
        <taxon>Pseudomonadati</taxon>
        <taxon>Bacteroidota</taxon>
        <taxon>Sphingobacteriia</taxon>
        <taxon>Sphingobacteriales</taxon>
        <taxon>Sphingobacteriaceae</taxon>
        <taxon>Mucilaginibacter</taxon>
    </lineage>
</organism>
<dbReference type="AlphaFoldDB" id="A0A5C1I690"/>
<dbReference type="GO" id="GO:0016020">
    <property type="term" value="C:membrane"/>
    <property type="evidence" value="ECO:0007669"/>
    <property type="project" value="InterPro"/>
</dbReference>
<dbReference type="Gene3D" id="2.10.109.10">
    <property type="entry name" value="Umud Fragment, subunit A"/>
    <property type="match status" value="1"/>
</dbReference>
<name>A0A5C1I690_9SPHI</name>
<accession>A0A5C1I690</accession>
<dbReference type="GO" id="GO:0004252">
    <property type="term" value="F:serine-type endopeptidase activity"/>
    <property type="evidence" value="ECO:0007669"/>
    <property type="project" value="InterPro"/>
</dbReference>
<feature type="region of interest" description="Disordered" evidence="3">
    <location>
        <begin position="104"/>
        <end position="123"/>
    </location>
</feature>
<dbReference type="EMBL" id="CP043450">
    <property type="protein sequence ID" value="QEM13443.1"/>
    <property type="molecule type" value="Genomic_DNA"/>
</dbReference>
<evidence type="ECO:0000256" key="2">
    <source>
        <dbReference type="ARBA" id="ARBA00022801"/>
    </source>
</evidence>
<gene>
    <name evidence="4" type="ORF">DEO27_026685</name>
</gene>
<evidence type="ECO:0000313" key="4">
    <source>
        <dbReference type="EMBL" id="QEM13443.1"/>
    </source>
</evidence>
<evidence type="ECO:0000256" key="3">
    <source>
        <dbReference type="SAM" id="MobiDB-lite"/>
    </source>
</evidence>
<keyword evidence="5" id="KW-1185">Reference proteome</keyword>
<dbReference type="PROSITE" id="PS00501">
    <property type="entry name" value="SPASE_I_1"/>
    <property type="match status" value="1"/>
</dbReference>
<evidence type="ECO:0000313" key="5">
    <source>
        <dbReference type="Proteomes" id="UP000251402"/>
    </source>
</evidence>
<sequence length="310" mass="34979">MKTIERIKLFIDYKQVSLTKFDKMLEAGTGYIGKQIKKNGSVGSDILEKIISVFPDLSANWLLTGEGKMIKTGVFDADTPATGIQFASQNAGYIAHTPDSTKRSGVTKLAKSDPPTDPPTTFLTPRIISVNNDKEENILYVPVRAAAGYLKGFSDPDFMETLPAFNLPGLNKRTYRAFQLDGDSMYPTLEDKEIIIGEWVEKIEDIREDHVHVLVTKNRGVIVKRLLNRVKERGYILAKSDAMDNRNQYQPYEVYPDEIQEIWYGVSHINFKFKHPTDMYKRVNNLEADMAEIMRILKAGNILPGGINGL</sequence>
<dbReference type="Proteomes" id="UP000251402">
    <property type="component" value="Chromosome"/>
</dbReference>
<dbReference type="InterPro" id="IPR019756">
    <property type="entry name" value="Pept_S26A_signal_pept_1_Ser-AS"/>
</dbReference>
<dbReference type="InterPro" id="IPR036286">
    <property type="entry name" value="LexA/Signal_pep-like_sf"/>
</dbReference>
<protein>
    <submittedName>
        <fullName evidence="4">Uncharacterized protein</fullName>
    </submittedName>
</protein>
<dbReference type="SUPFAM" id="SSF51306">
    <property type="entry name" value="LexA/Signal peptidase"/>
    <property type="match status" value="1"/>
</dbReference>
<dbReference type="KEGG" id="mrub:DEO27_026685"/>